<keyword evidence="1" id="KW-1133">Transmembrane helix</keyword>
<dbReference type="HOGENOM" id="CLU_155890_0_0_5"/>
<name>S3IL85_9HYPH</name>
<sequence>MVLPLAGGRQASQIIGLLNCGGSAGLLLFGVVPRNHTLMEYEPKYKWQETWPGEVGLDGKPLQDFQGSDGETPIGRIRLEEAGPMKGKWQWSGHGPRKVKRHLPHQGYSMTAREAARMAEEYYDTLLANNDLRKQ</sequence>
<dbReference type="EMBL" id="AEYE02000005">
    <property type="protein sequence ID" value="EPE99553.1"/>
    <property type="molecule type" value="Genomic_DNA"/>
</dbReference>
<reference evidence="2 3" key="1">
    <citation type="journal article" date="2012" name="J. Bacteriol.">
        <title>Genome sequence of Rhizobium grahamii CCGE502, a broad-host-range symbiont with low nodulation competitiveness in Phaseolus vulgaris.</title>
        <authorList>
            <person name="Althabegoiti M.J."/>
            <person name="Lozano L."/>
            <person name="Torres-Tejerizo G."/>
            <person name="Ormeno-Orrillo E."/>
            <person name="Rogel M.A."/>
            <person name="Gonzalez V."/>
            <person name="Martinez-Romero E."/>
        </authorList>
    </citation>
    <scope>NUCLEOTIDE SEQUENCE [LARGE SCALE GENOMIC DNA]</scope>
    <source>
        <strain evidence="2 3">CCGE 502</strain>
    </source>
</reference>
<gene>
    <name evidence="2" type="ORF">RGCCGE502_05200</name>
</gene>
<evidence type="ECO:0000256" key="1">
    <source>
        <dbReference type="SAM" id="Phobius"/>
    </source>
</evidence>
<feature type="transmembrane region" description="Helical" evidence="1">
    <location>
        <begin position="12"/>
        <end position="32"/>
    </location>
</feature>
<keyword evidence="3" id="KW-1185">Reference proteome</keyword>
<keyword evidence="1" id="KW-0812">Transmembrane</keyword>
<dbReference type="Proteomes" id="UP000014411">
    <property type="component" value="Unassembled WGS sequence"/>
</dbReference>
<keyword evidence="1" id="KW-0472">Membrane</keyword>
<evidence type="ECO:0000313" key="3">
    <source>
        <dbReference type="Proteomes" id="UP000014411"/>
    </source>
</evidence>
<accession>S3IL85</accession>
<dbReference type="AlphaFoldDB" id="S3IL85"/>
<organism evidence="2 3">
    <name type="scientific">Rhizobium grahamii CCGE 502</name>
    <dbReference type="NCBI Taxonomy" id="990285"/>
    <lineage>
        <taxon>Bacteria</taxon>
        <taxon>Pseudomonadati</taxon>
        <taxon>Pseudomonadota</taxon>
        <taxon>Alphaproteobacteria</taxon>
        <taxon>Hyphomicrobiales</taxon>
        <taxon>Rhizobiaceae</taxon>
        <taxon>Rhizobium/Agrobacterium group</taxon>
        <taxon>Rhizobium</taxon>
    </lineage>
</organism>
<protein>
    <submittedName>
        <fullName evidence="2">Uncharacterized protein</fullName>
    </submittedName>
</protein>
<comment type="caution">
    <text evidence="2">The sequence shown here is derived from an EMBL/GenBank/DDBJ whole genome shotgun (WGS) entry which is preliminary data.</text>
</comment>
<dbReference type="eggNOG" id="ENOG5031353">
    <property type="taxonomic scope" value="Bacteria"/>
</dbReference>
<dbReference type="STRING" id="990285.RGCCGE502_05200"/>
<evidence type="ECO:0000313" key="2">
    <source>
        <dbReference type="EMBL" id="EPE99553.1"/>
    </source>
</evidence>
<proteinExistence type="predicted"/>